<keyword evidence="4" id="KW-0460">Magnesium</keyword>
<name>A0A2T7NDZ7_POMCA</name>
<evidence type="ECO:0000256" key="3">
    <source>
        <dbReference type="ARBA" id="ARBA00022837"/>
    </source>
</evidence>
<evidence type="ECO:0000313" key="6">
    <source>
        <dbReference type="EMBL" id="PVD19398.1"/>
    </source>
</evidence>
<dbReference type="PANTHER" id="PTHR45791">
    <property type="entry name" value="CALCIUM AND INTEGRIN BINDING FAMILY MEMBER 2"/>
    <property type="match status" value="1"/>
</dbReference>
<feature type="domain" description="EF-hand" evidence="5">
    <location>
        <begin position="108"/>
        <end position="143"/>
    </location>
</feature>
<dbReference type="Proteomes" id="UP000245119">
    <property type="component" value="Linkage Group LG13"/>
</dbReference>
<dbReference type="InterPro" id="IPR002048">
    <property type="entry name" value="EF_hand_dom"/>
</dbReference>
<dbReference type="Pfam" id="PF13499">
    <property type="entry name" value="EF-hand_7"/>
    <property type="match status" value="1"/>
</dbReference>
<dbReference type="InterPro" id="IPR018247">
    <property type="entry name" value="EF_Hand_1_Ca_BS"/>
</dbReference>
<dbReference type="GO" id="GO:0000287">
    <property type="term" value="F:magnesium ion binding"/>
    <property type="evidence" value="ECO:0007669"/>
    <property type="project" value="TreeGrafter"/>
</dbReference>
<dbReference type="EMBL" id="PZQS01000013">
    <property type="protein sequence ID" value="PVD19398.1"/>
    <property type="molecule type" value="Genomic_DNA"/>
</dbReference>
<evidence type="ECO:0000313" key="7">
    <source>
        <dbReference type="Proteomes" id="UP000245119"/>
    </source>
</evidence>
<dbReference type="PROSITE" id="PS50222">
    <property type="entry name" value="EF_HAND_2"/>
    <property type="match status" value="2"/>
</dbReference>
<dbReference type="InterPro" id="IPR011992">
    <property type="entry name" value="EF-hand-dom_pair"/>
</dbReference>
<dbReference type="PROSITE" id="PS00018">
    <property type="entry name" value="EF_HAND_1"/>
    <property type="match status" value="1"/>
</dbReference>
<evidence type="ECO:0000256" key="1">
    <source>
        <dbReference type="ARBA" id="ARBA00022723"/>
    </source>
</evidence>
<proteinExistence type="predicted"/>
<comment type="caution">
    <text evidence="6">The sequence shown here is derived from an EMBL/GenBank/DDBJ whole genome shotgun (WGS) entry which is preliminary data.</text>
</comment>
<dbReference type="FunFam" id="1.10.238.10:FF:000035">
    <property type="entry name" value="Calcium and integrin-binding family member 2"/>
    <property type="match status" value="1"/>
</dbReference>
<dbReference type="GO" id="GO:0005509">
    <property type="term" value="F:calcium ion binding"/>
    <property type="evidence" value="ECO:0007669"/>
    <property type="project" value="InterPro"/>
</dbReference>
<evidence type="ECO:0000259" key="5">
    <source>
        <dbReference type="PROSITE" id="PS50222"/>
    </source>
</evidence>
<dbReference type="InterPro" id="IPR051433">
    <property type="entry name" value="CIBP"/>
</dbReference>
<dbReference type="PANTHER" id="PTHR45791:SF6">
    <property type="entry name" value="CALCIUM AND INTEGRIN BINDING FAMILY MEMBER 2"/>
    <property type="match status" value="1"/>
</dbReference>
<keyword evidence="3" id="KW-0106">Calcium</keyword>
<dbReference type="STRING" id="400727.A0A2T7NDZ7"/>
<feature type="domain" description="EF-hand" evidence="5">
    <location>
        <begin position="149"/>
        <end position="184"/>
    </location>
</feature>
<dbReference type="CDD" id="cd00051">
    <property type="entry name" value="EFh"/>
    <property type="match status" value="1"/>
</dbReference>
<accession>A0A2T7NDZ7</accession>
<keyword evidence="2" id="KW-0677">Repeat</keyword>
<dbReference type="OrthoDB" id="114727at2759"/>
<sequence>MRSQVYTGQVKLHLRYRQPQRTALSSRARDSPSVRPLPGLAPDVVPYDMSGKEGHTVRIPVTLVENMPELKENPFRQQICKVFTEGDHGHMTFEEFLDMFSVFSEAAPRDIKAVYAFKIYDWDEDGYLNKADLKATLLKLTKDGLDEEEVQFVIDKVLEEADLDDDGMLSYIEFEHVISRAPDFLK</sequence>
<dbReference type="GO" id="GO:0055074">
    <property type="term" value="P:calcium ion homeostasis"/>
    <property type="evidence" value="ECO:0007669"/>
    <property type="project" value="TreeGrafter"/>
</dbReference>
<protein>
    <recommendedName>
        <fullName evidence="5">EF-hand domain-containing protein</fullName>
    </recommendedName>
</protein>
<keyword evidence="7" id="KW-1185">Reference proteome</keyword>
<keyword evidence="1" id="KW-0479">Metal-binding</keyword>
<organism evidence="6 7">
    <name type="scientific">Pomacea canaliculata</name>
    <name type="common">Golden apple snail</name>
    <dbReference type="NCBI Taxonomy" id="400727"/>
    <lineage>
        <taxon>Eukaryota</taxon>
        <taxon>Metazoa</taxon>
        <taxon>Spiralia</taxon>
        <taxon>Lophotrochozoa</taxon>
        <taxon>Mollusca</taxon>
        <taxon>Gastropoda</taxon>
        <taxon>Caenogastropoda</taxon>
        <taxon>Architaenioglossa</taxon>
        <taxon>Ampullarioidea</taxon>
        <taxon>Ampullariidae</taxon>
        <taxon>Pomacea</taxon>
    </lineage>
</organism>
<gene>
    <name evidence="6" type="ORF">C0Q70_19886</name>
</gene>
<dbReference type="Gene3D" id="1.10.238.10">
    <property type="entry name" value="EF-hand"/>
    <property type="match status" value="2"/>
</dbReference>
<evidence type="ECO:0000256" key="2">
    <source>
        <dbReference type="ARBA" id="ARBA00022737"/>
    </source>
</evidence>
<reference evidence="6 7" key="1">
    <citation type="submission" date="2018-04" db="EMBL/GenBank/DDBJ databases">
        <title>The genome of golden apple snail Pomacea canaliculata provides insight into stress tolerance and invasive adaptation.</title>
        <authorList>
            <person name="Liu C."/>
            <person name="Liu B."/>
            <person name="Ren Y."/>
            <person name="Zhang Y."/>
            <person name="Wang H."/>
            <person name="Li S."/>
            <person name="Jiang F."/>
            <person name="Yin L."/>
            <person name="Zhang G."/>
            <person name="Qian W."/>
            <person name="Fan W."/>
        </authorList>
    </citation>
    <scope>NUCLEOTIDE SEQUENCE [LARGE SCALE GENOMIC DNA]</scope>
    <source>
        <strain evidence="6">SZHN2017</strain>
        <tissue evidence="6">Muscle</tissue>
    </source>
</reference>
<evidence type="ECO:0000256" key="4">
    <source>
        <dbReference type="ARBA" id="ARBA00022842"/>
    </source>
</evidence>
<dbReference type="SUPFAM" id="SSF47473">
    <property type="entry name" value="EF-hand"/>
    <property type="match status" value="1"/>
</dbReference>
<dbReference type="AlphaFoldDB" id="A0A2T7NDZ7"/>